<name>A0AAV0Z813_VICFA</name>
<protein>
    <submittedName>
        <fullName evidence="2">Uncharacterized protein</fullName>
    </submittedName>
</protein>
<dbReference type="AlphaFoldDB" id="A0AAV0Z813"/>
<feature type="coiled-coil region" evidence="1">
    <location>
        <begin position="76"/>
        <end position="103"/>
    </location>
</feature>
<reference evidence="2 3" key="1">
    <citation type="submission" date="2023-01" db="EMBL/GenBank/DDBJ databases">
        <authorList>
            <person name="Kreplak J."/>
        </authorList>
    </citation>
    <scope>NUCLEOTIDE SEQUENCE [LARGE SCALE GENOMIC DNA]</scope>
</reference>
<dbReference type="EMBL" id="OX451735">
    <property type="protein sequence ID" value="CAI8593663.1"/>
    <property type="molecule type" value="Genomic_DNA"/>
</dbReference>
<sequence length="152" mass="17897">MSTSTSLSRKIPSLGLMFRNCWRRSINKGSQILLSNFRSTSRLSSTIYVRKFSLRKIMIPKFNKKKGEMVREWDLSEAFETQVNELEAQLQENKDKMASFNFQVYNYHIQIIKLNKEITDLEKHKIELGKSLSHFALGRKSINKQTKEFNML</sequence>
<keyword evidence="1" id="KW-0175">Coiled coil</keyword>
<evidence type="ECO:0000313" key="3">
    <source>
        <dbReference type="Proteomes" id="UP001157006"/>
    </source>
</evidence>
<keyword evidence="3" id="KW-1185">Reference proteome</keyword>
<evidence type="ECO:0000256" key="1">
    <source>
        <dbReference type="SAM" id="Coils"/>
    </source>
</evidence>
<proteinExistence type="predicted"/>
<gene>
    <name evidence="2" type="ORF">VFH_I102880</name>
</gene>
<evidence type="ECO:0000313" key="2">
    <source>
        <dbReference type="EMBL" id="CAI8593663.1"/>
    </source>
</evidence>
<accession>A0AAV0Z813</accession>
<organism evidence="2 3">
    <name type="scientific">Vicia faba</name>
    <name type="common">Broad bean</name>
    <name type="synonym">Faba vulgaris</name>
    <dbReference type="NCBI Taxonomy" id="3906"/>
    <lineage>
        <taxon>Eukaryota</taxon>
        <taxon>Viridiplantae</taxon>
        <taxon>Streptophyta</taxon>
        <taxon>Embryophyta</taxon>
        <taxon>Tracheophyta</taxon>
        <taxon>Spermatophyta</taxon>
        <taxon>Magnoliopsida</taxon>
        <taxon>eudicotyledons</taxon>
        <taxon>Gunneridae</taxon>
        <taxon>Pentapetalae</taxon>
        <taxon>rosids</taxon>
        <taxon>fabids</taxon>
        <taxon>Fabales</taxon>
        <taxon>Fabaceae</taxon>
        <taxon>Papilionoideae</taxon>
        <taxon>50 kb inversion clade</taxon>
        <taxon>NPAAA clade</taxon>
        <taxon>Hologalegina</taxon>
        <taxon>IRL clade</taxon>
        <taxon>Fabeae</taxon>
        <taxon>Vicia</taxon>
    </lineage>
</organism>
<dbReference type="Proteomes" id="UP001157006">
    <property type="component" value="Chromosome 1S"/>
</dbReference>